<comment type="caution">
    <text evidence="17">The sequence shown here is derived from an EMBL/GenBank/DDBJ whole genome shotgun (WGS) entry which is preliminary data.</text>
</comment>
<dbReference type="PROSITE" id="PS50850">
    <property type="entry name" value="MFS"/>
    <property type="match status" value="1"/>
</dbReference>
<dbReference type="PANTHER" id="PTHR23503">
    <property type="entry name" value="SOLUTE CARRIER FAMILY 2"/>
    <property type="match status" value="1"/>
</dbReference>
<feature type="transmembrane region" description="Helical" evidence="15">
    <location>
        <begin position="195"/>
        <end position="216"/>
    </location>
</feature>
<evidence type="ECO:0000256" key="9">
    <source>
        <dbReference type="ARBA" id="ARBA00022692"/>
    </source>
</evidence>
<dbReference type="GO" id="GO:0042383">
    <property type="term" value="C:sarcolemma"/>
    <property type="evidence" value="ECO:0007669"/>
    <property type="project" value="UniProtKB-SubCell"/>
</dbReference>
<keyword evidence="10 15" id="KW-1133">Transmembrane helix</keyword>
<feature type="domain" description="Major facilitator superfamily (MFS) profile" evidence="16">
    <location>
        <begin position="24"/>
        <end position="467"/>
    </location>
</feature>
<evidence type="ECO:0000313" key="18">
    <source>
        <dbReference type="Proteomes" id="UP000287033"/>
    </source>
</evidence>
<dbReference type="OMA" id="EWCEIRA"/>
<evidence type="ECO:0000256" key="11">
    <source>
        <dbReference type="ARBA" id="ARBA00023136"/>
    </source>
</evidence>
<evidence type="ECO:0000259" key="16">
    <source>
        <dbReference type="PROSITE" id="PS50850"/>
    </source>
</evidence>
<keyword evidence="6 14" id="KW-0813">Transport</keyword>
<dbReference type="Pfam" id="PF00083">
    <property type="entry name" value="Sugar_tr"/>
    <property type="match status" value="1"/>
</dbReference>
<dbReference type="FunFam" id="1.20.1250.20:FF:001511">
    <property type="entry name" value="Solute carrier family 2, facilitated glucose transporter member 5"/>
    <property type="match status" value="1"/>
</dbReference>
<dbReference type="CDD" id="cd17432">
    <property type="entry name" value="MFS_GLUT_Class2"/>
    <property type="match status" value="1"/>
</dbReference>
<keyword evidence="8" id="KW-0762">Sugar transport</keyword>
<dbReference type="OrthoDB" id="8120565at2759"/>
<evidence type="ECO:0000256" key="10">
    <source>
        <dbReference type="ARBA" id="ARBA00022989"/>
    </source>
</evidence>
<organism evidence="17 18">
    <name type="scientific">Chiloscyllium punctatum</name>
    <name type="common">Brownbanded bambooshark</name>
    <name type="synonym">Hemiscyllium punctatum</name>
    <dbReference type="NCBI Taxonomy" id="137246"/>
    <lineage>
        <taxon>Eukaryota</taxon>
        <taxon>Metazoa</taxon>
        <taxon>Chordata</taxon>
        <taxon>Craniata</taxon>
        <taxon>Vertebrata</taxon>
        <taxon>Chondrichthyes</taxon>
        <taxon>Elasmobranchii</taxon>
        <taxon>Galeomorphii</taxon>
        <taxon>Galeoidea</taxon>
        <taxon>Orectolobiformes</taxon>
        <taxon>Hemiscylliidae</taxon>
        <taxon>Chiloscyllium</taxon>
    </lineage>
</organism>
<dbReference type="Gene3D" id="1.20.1250.20">
    <property type="entry name" value="MFS general substrate transporter like domains"/>
    <property type="match status" value="1"/>
</dbReference>
<feature type="transmembrane region" description="Helical" evidence="15">
    <location>
        <begin position="127"/>
        <end position="148"/>
    </location>
</feature>
<keyword evidence="11 15" id="KW-0472">Membrane</keyword>
<dbReference type="InterPro" id="IPR020846">
    <property type="entry name" value="MFS_dom"/>
</dbReference>
<dbReference type="NCBIfam" id="TIGR00879">
    <property type="entry name" value="SP"/>
    <property type="match status" value="1"/>
</dbReference>
<evidence type="ECO:0000256" key="7">
    <source>
        <dbReference type="ARBA" id="ARBA00022475"/>
    </source>
</evidence>
<dbReference type="GO" id="GO:0070837">
    <property type="term" value="P:dehydroascorbic acid transport"/>
    <property type="evidence" value="ECO:0007669"/>
    <property type="project" value="TreeGrafter"/>
</dbReference>
<dbReference type="SUPFAM" id="SSF103473">
    <property type="entry name" value="MFS general substrate transporter"/>
    <property type="match status" value="1"/>
</dbReference>
<evidence type="ECO:0000313" key="17">
    <source>
        <dbReference type="EMBL" id="GCC29991.1"/>
    </source>
</evidence>
<dbReference type="PANTHER" id="PTHR23503:SF1">
    <property type="entry name" value="MAJOR FACILITATOR SUPERFAMILY (MFS) PROFILE DOMAIN-CONTAINING PROTEIN"/>
    <property type="match status" value="1"/>
</dbReference>
<dbReference type="InterPro" id="IPR005829">
    <property type="entry name" value="Sugar_transporter_CS"/>
</dbReference>
<name>A0A401SHW9_CHIPU</name>
<feature type="transmembrane region" description="Helical" evidence="15">
    <location>
        <begin position="372"/>
        <end position="392"/>
    </location>
</feature>
<evidence type="ECO:0000256" key="4">
    <source>
        <dbReference type="ARBA" id="ARBA00007004"/>
    </source>
</evidence>
<feature type="transmembrane region" description="Helical" evidence="15">
    <location>
        <begin position="103"/>
        <end position="121"/>
    </location>
</feature>
<evidence type="ECO:0000256" key="15">
    <source>
        <dbReference type="SAM" id="Phobius"/>
    </source>
</evidence>
<comment type="similarity">
    <text evidence="4">Belongs to the major facilitator superfamily. Sugar transporter (TC 2.A.1.1) family. Glucose transporter subfamily.</text>
</comment>
<feature type="transmembrane region" description="Helical" evidence="15">
    <location>
        <begin position="315"/>
        <end position="339"/>
    </location>
</feature>
<dbReference type="GO" id="GO:0005353">
    <property type="term" value="F:fructose transmembrane transporter activity"/>
    <property type="evidence" value="ECO:0007669"/>
    <property type="project" value="UniProtKB-ARBA"/>
</dbReference>
<accession>A0A401SHW9</accession>
<dbReference type="AlphaFoldDB" id="A0A401SHW9"/>
<evidence type="ECO:0000256" key="2">
    <source>
        <dbReference type="ARBA" id="ARBA00004135"/>
    </source>
</evidence>
<dbReference type="PROSITE" id="PS00217">
    <property type="entry name" value="SUGAR_TRANSPORT_2"/>
    <property type="match status" value="1"/>
</dbReference>
<comment type="catalytic activity">
    <reaction evidence="1">
        <text>D-fructose(out) = D-fructose(in)</text>
        <dbReference type="Rhea" id="RHEA:60372"/>
        <dbReference type="ChEBI" id="CHEBI:37721"/>
    </reaction>
</comment>
<dbReference type="InterPro" id="IPR003663">
    <property type="entry name" value="Sugar/inositol_transpt"/>
</dbReference>
<gene>
    <name evidence="17" type="ORF">chiPu_0008435</name>
</gene>
<evidence type="ECO:0000256" key="6">
    <source>
        <dbReference type="ARBA" id="ARBA00022448"/>
    </source>
</evidence>
<feature type="transmembrane region" description="Helical" evidence="15">
    <location>
        <begin position="413"/>
        <end position="437"/>
    </location>
</feature>
<evidence type="ECO:0000256" key="13">
    <source>
        <dbReference type="ARBA" id="ARBA00031099"/>
    </source>
</evidence>
<dbReference type="EMBL" id="BEZZ01000276">
    <property type="protein sequence ID" value="GCC29991.1"/>
    <property type="molecule type" value="Genomic_DNA"/>
</dbReference>
<sequence>MEIPESDVHFQKSKFPSITLLLAVFSAGIGGTFQYGYNVSIINAPTMHIQKFINETWNIRYSDNLDRGLLRFLWSAIVSMFTLGGFLGAWLGGHLAIRFGRKGTLLLTNIPVLIGSILMATSKPAGMFELLFIGRFLVGLHSGVSLCVQPMYLGEIAPKAVRGAICMGTSVFITVGILTGQIIGQRELLGGEGQWSILLCSSCIPAVLQLLLLPWFPESPRYLYIDKGEEMKATLALKKFHNTNSYLSELVGLEKECAVVRVQQSKRPCELLSDRSTRWQLITTVLMNMAQQFSGINAIYFYATYIFIQAGITEAYIPYVTMGTGACECLAALCCSLLIERLGRRVLILGGYSLMALWCAAMTVTLTYQVSYFWMSYLTMTCLFAFILSFGLGPGGVTNTVTGELFTQSTRPAAYMISNCVNWISFFLISIVFPIIVEGLQQFCFLIFLAECLLGTLFIYITLPETKNKSFLDIEMEFRARNFKNKDTESPNGAMMLSRSPKV</sequence>
<reference evidence="17 18" key="1">
    <citation type="journal article" date="2018" name="Nat. Ecol. Evol.">
        <title>Shark genomes provide insights into elasmobranch evolution and the origin of vertebrates.</title>
        <authorList>
            <person name="Hara Y"/>
            <person name="Yamaguchi K"/>
            <person name="Onimaru K"/>
            <person name="Kadota M"/>
            <person name="Koyanagi M"/>
            <person name="Keeley SD"/>
            <person name="Tatsumi K"/>
            <person name="Tanaka K"/>
            <person name="Motone F"/>
            <person name="Kageyama Y"/>
            <person name="Nozu R"/>
            <person name="Adachi N"/>
            <person name="Nishimura O"/>
            <person name="Nakagawa R"/>
            <person name="Tanegashima C"/>
            <person name="Kiyatake I"/>
            <person name="Matsumoto R"/>
            <person name="Murakumo K"/>
            <person name="Nishida K"/>
            <person name="Terakita A"/>
            <person name="Kuratani S"/>
            <person name="Sato K"/>
            <person name="Hyodo S Kuraku.S."/>
        </authorList>
    </citation>
    <scope>NUCLEOTIDE SEQUENCE [LARGE SCALE GENOMIC DNA]</scope>
</reference>
<feature type="transmembrane region" description="Helical" evidence="15">
    <location>
        <begin position="160"/>
        <end position="183"/>
    </location>
</feature>
<feature type="transmembrane region" description="Helical" evidence="15">
    <location>
        <begin position="346"/>
        <end position="366"/>
    </location>
</feature>
<feature type="transmembrane region" description="Helical" evidence="15">
    <location>
        <begin position="443"/>
        <end position="463"/>
    </location>
</feature>
<dbReference type="GO" id="GO:0055056">
    <property type="term" value="F:D-glucose transmembrane transporter activity"/>
    <property type="evidence" value="ECO:0007669"/>
    <property type="project" value="TreeGrafter"/>
</dbReference>
<dbReference type="STRING" id="137246.A0A401SHW9"/>
<evidence type="ECO:0000256" key="12">
    <source>
        <dbReference type="ARBA" id="ARBA00029961"/>
    </source>
</evidence>
<proteinExistence type="inferred from homology"/>
<keyword evidence="7" id="KW-1003">Cell membrane</keyword>
<evidence type="ECO:0000256" key="14">
    <source>
        <dbReference type="RuleBase" id="RU003346"/>
    </source>
</evidence>
<evidence type="ECO:0000256" key="5">
    <source>
        <dbReference type="ARBA" id="ARBA00015973"/>
    </source>
</evidence>
<evidence type="ECO:0000256" key="1">
    <source>
        <dbReference type="ARBA" id="ARBA00000590"/>
    </source>
</evidence>
<dbReference type="InterPro" id="IPR036259">
    <property type="entry name" value="MFS_trans_sf"/>
</dbReference>
<evidence type="ECO:0000256" key="3">
    <source>
        <dbReference type="ARBA" id="ARBA00004651"/>
    </source>
</evidence>
<dbReference type="InterPro" id="IPR045263">
    <property type="entry name" value="GLUT"/>
</dbReference>
<dbReference type="GO" id="GO:0046323">
    <property type="term" value="P:D-glucose import"/>
    <property type="evidence" value="ECO:0007669"/>
    <property type="project" value="TreeGrafter"/>
</dbReference>
<feature type="transmembrane region" description="Helical" evidence="15">
    <location>
        <begin position="18"/>
        <end position="37"/>
    </location>
</feature>
<comment type="subcellular location">
    <subcellularLocation>
        <location evidence="2">Cell membrane</location>
        <location evidence="2">Sarcolemma</location>
    </subcellularLocation>
    <subcellularLocation>
        <location evidence="3">Cell membrane</location>
        <topology evidence="3">Multi-pass membrane protein</topology>
    </subcellularLocation>
</comment>
<keyword evidence="18" id="KW-1185">Reference proteome</keyword>
<protein>
    <recommendedName>
        <fullName evidence="5">Solute carrier family 2, facilitated glucose transporter member 5</fullName>
    </recommendedName>
    <alternativeName>
        <fullName evidence="13">Fructose transporter</fullName>
    </alternativeName>
    <alternativeName>
        <fullName evidence="12">Glucose transporter type 5, small intestine</fullName>
    </alternativeName>
</protein>
<feature type="transmembrane region" description="Helical" evidence="15">
    <location>
        <begin position="72"/>
        <end position="91"/>
    </location>
</feature>
<evidence type="ECO:0000256" key="8">
    <source>
        <dbReference type="ARBA" id="ARBA00022597"/>
    </source>
</evidence>
<dbReference type="GO" id="GO:1990539">
    <property type="term" value="P:fructose import across plasma membrane"/>
    <property type="evidence" value="ECO:0007669"/>
    <property type="project" value="UniProtKB-ARBA"/>
</dbReference>
<dbReference type="InterPro" id="IPR005828">
    <property type="entry name" value="MFS_sugar_transport-like"/>
</dbReference>
<dbReference type="PRINTS" id="PR00171">
    <property type="entry name" value="SUGRTRNSPORT"/>
</dbReference>
<keyword evidence="9 15" id="KW-0812">Transmembrane</keyword>
<dbReference type="Proteomes" id="UP000287033">
    <property type="component" value="Unassembled WGS sequence"/>
</dbReference>